<evidence type="ECO:0000313" key="4">
    <source>
        <dbReference type="Proteomes" id="UP000730481"/>
    </source>
</evidence>
<dbReference type="SUPFAM" id="SSF54909">
    <property type="entry name" value="Dimeric alpha+beta barrel"/>
    <property type="match status" value="1"/>
</dbReference>
<proteinExistence type="inferred from homology"/>
<evidence type="ECO:0000259" key="2">
    <source>
        <dbReference type="Pfam" id="PF07110"/>
    </source>
</evidence>
<dbReference type="Pfam" id="PF07110">
    <property type="entry name" value="EthD"/>
    <property type="match status" value="1"/>
</dbReference>
<reference evidence="3" key="2">
    <citation type="submission" date="2020-02" db="EMBL/GenBank/DDBJ databases">
        <title>Identification and distribution of gene clusters putatively required for synthesis of sphingolipid metabolism inhibitors in phylogenetically diverse species of the filamentous fungus Fusarium.</title>
        <authorList>
            <person name="Kim H.-S."/>
            <person name="Busman M."/>
            <person name="Brown D.W."/>
            <person name="Divon H."/>
            <person name="Uhlig S."/>
            <person name="Proctor R.H."/>
        </authorList>
    </citation>
    <scope>NUCLEOTIDE SEQUENCE</scope>
    <source>
        <strain evidence="3">NRRL 25174</strain>
    </source>
</reference>
<evidence type="ECO:0000256" key="1">
    <source>
        <dbReference type="ARBA" id="ARBA00005986"/>
    </source>
</evidence>
<name>A0A9P5DYD1_9HYPO</name>
<keyword evidence="4" id="KW-1185">Reference proteome</keyword>
<gene>
    <name evidence="3" type="ORF">FBEOM_7199</name>
</gene>
<dbReference type="OrthoDB" id="5340195at2759"/>
<protein>
    <recommendedName>
        <fullName evidence="2">EthD domain-containing protein</fullName>
    </recommendedName>
</protein>
<comment type="caution">
    <text evidence="3">The sequence shown here is derived from an EMBL/GenBank/DDBJ whole genome shotgun (WGS) entry which is preliminary data.</text>
</comment>
<accession>A0A9P5DYD1</accession>
<organism evidence="3 4">
    <name type="scientific">Fusarium beomiforme</name>
    <dbReference type="NCBI Taxonomy" id="44412"/>
    <lineage>
        <taxon>Eukaryota</taxon>
        <taxon>Fungi</taxon>
        <taxon>Dikarya</taxon>
        <taxon>Ascomycota</taxon>
        <taxon>Pezizomycotina</taxon>
        <taxon>Sordariomycetes</taxon>
        <taxon>Hypocreomycetidae</taxon>
        <taxon>Hypocreales</taxon>
        <taxon>Nectriaceae</taxon>
        <taxon>Fusarium</taxon>
        <taxon>Fusarium burgessii species complex</taxon>
    </lineage>
</organism>
<dbReference type="InterPro" id="IPR011008">
    <property type="entry name" value="Dimeric_a/b-barrel"/>
</dbReference>
<dbReference type="Proteomes" id="UP000730481">
    <property type="component" value="Unassembled WGS sequence"/>
</dbReference>
<sequence>MPHIKQIVAIRRKPGLTRQEFFDYHFQVHGNLSQGPTPETTPFKYFQTFIQDAAYNPQEGQAKNANPWWAFSDDIVELYFESEEHLKSSFGSQYARERVGPDGANFSDFGAALPVTVQERVISLPQTENKPEDASALSSSFVAIYYITVTSGDTEEIIAGFANSLQKFAADQVRSLVANTPAQLEFDPNRYFGSNPDRPSFNLIFQIHLRGKEGVAGIRKAQNDFQAAYASQINLGNTWIAFGQRGLVLDQENKIQFDPSRQPRLE</sequence>
<dbReference type="GO" id="GO:0016491">
    <property type="term" value="F:oxidoreductase activity"/>
    <property type="evidence" value="ECO:0007669"/>
    <property type="project" value="InterPro"/>
</dbReference>
<dbReference type="InterPro" id="IPR009799">
    <property type="entry name" value="EthD_dom"/>
</dbReference>
<evidence type="ECO:0000313" key="3">
    <source>
        <dbReference type="EMBL" id="KAF4338893.1"/>
    </source>
</evidence>
<comment type="similarity">
    <text evidence="1">Belongs to the tpcK family.</text>
</comment>
<feature type="domain" description="EthD" evidence="2">
    <location>
        <begin position="13"/>
        <end position="109"/>
    </location>
</feature>
<reference evidence="3" key="1">
    <citation type="journal article" date="2017" name="Mycologia">
        <title>Fusarium algeriense, sp. nov., a novel toxigenic crown rot pathogen of durum wheat from Algeria is nested in the Fusarium burgessii species complex.</title>
        <authorList>
            <person name="Laraba I."/>
            <person name="Keddad A."/>
            <person name="Boureghda H."/>
            <person name="Abdallah N."/>
            <person name="Vaughan M.M."/>
            <person name="Proctor R.H."/>
            <person name="Busman M."/>
            <person name="O'Donnell K."/>
        </authorList>
    </citation>
    <scope>NUCLEOTIDE SEQUENCE</scope>
    <source>
        <strain evidence="3">NRRL 25174</strain>
    </source>
</reference>
<dbReference type="EMBL" id="PVQB02000316">
    <property type="protein sequence ID" value="KAF4338893.1"/>
    <property type="molecule type" value="Genomic_DNA"/>
</dbReference>
<dbReference type="Gene3D" id="3.30.70.100">
    <property type="match status" value="1"/>
</dbReference>
<dbReference type="AlphaFoldDB" id="A0A9P5DYD1"/>